<comment type="caution">
    <text evidence="1">The sequence shown here is derived from an EMBL/GenBank/DDBJ whole genome shotgun (WGS) entry which is preliminary data.</text>
</comment>
<protein>
    <submittedName>
        <fullName evidence="1">Uncharacterized protein</fullName>
    </submittedName>
</protein>
<accession>A0A101HKT6</accession>
<evidence type="ECO:0000313" key="2">
    <source>
        <dbReference type="Proteomes" id="UP000054092"/>
    </source>
</evidence>
<sequence>YVHVDLAQIVDYEFTSGIVTYDGMNIIPIAGTPSATLEATITLDSKVRVRIVAFVGEEWDCECPDNVILYDKVITRDASSTEKETFDLDLTKLKEGVTYRGIQIVLYNEGCGPWPCGVCPDDMETISIYFDTEVSLECIPCVCNPCDPCWPGYVEPGLEISGLLFADLGEFFEVSATVNGQTVPEGDITYSSGKAFFKIFEGMFDPELNGDVSVLWEVTTITGQATEVECECEIDFVPPEVEIDLDCWPCDDATKVVSFDFRDDVGLRKVGAKFENVAEVTFSATPTGKTKTTFTDPAGWFFFDRKFATIDATITVNTVGEGQIEEVEYSVYGWAEDTFCNTFEASKTCTLDTTPPNVHFGLECEQCVLECDATNTVLAWYIEDAGDISGTIEVNFGKLNGKAEPFEFETKSGTVLWEFEDFECGTIVATITVLDDCLNETEKTFSAEIDNVDPVIILNADNCFDLLECDSTNTTLFWEASGECDVEVFISVNVGELYIDGKLVSTYATTTLMGEIEWRFGPEYEFDCTYIEARALVKDDCGNEGKDSVTSYDVGVKVDHLPPAATISVVDADEDAPSCDASCVYIDWEVEENCLESVEIWANYPNVTCGTNVPAIEGEYLIFKAVGAELDEYRQDYPPQGGNGSDRTLYGDEIKICLPMIDCDTYVATIVAYDTCGASDTDFDVTHSIDRLPPVLEFGWEEVPTSCATEATLTVSITDGSFPCKVCGEGECQIGLLEWEFRPVNGNVIPGSPLEIFDNDLDIFPDTHTYSGSLYLEAPLNVDCGTYVATFTAYD</sequence>
<dbReference type="Proteomes" id="UP000054092">
    <property type="component" value="Unassembled WGS sequence"/>
</dbReference>
<dbReference type="AlphaFoldDB" id="A0A101HKT6"/>
<proteinExistence type="predicted"/>
<dbReference type="EMBL" id="LGGP01000357">
    <property type="protein sequence ID" value="KUK78634.1"/>
    <property type="molecule type" value="Genomic_DNA"/>
</dbReference>
<dbReference type="InterPro" id="IPR038081">
    <property type="entry name" value="CalX-like_sf"/>
</dbReference>
<name>A0A101HKT6_9BACT</name>
<feature type="non-terminal residue" evidence="1">
    <location>
        <position position="1"/>
    </location>
</feature>
<feature type="non-terminal residue" evidence="1">
    <location>
        <position position="795"/>
    </location>
</feature>
<organism evidence="1 2">
    <name type="scientific">Mesotoga prima</name>
    <dbReference type="NCBI Taxonomy" id="1184387"/>
    <lineage>
        <taxon>Bacteria</taxon>
        <taxon>Thermotogati</taxon>
        <taxon>Thermotogota</taxon>
        <taxon>Thermotogae</taxon>
        <taxon>Kosmotogales</taxon>
        <taxon>Kosmotogaceae</taxon>
        <taxon>Mesotoga</taxon>
    </lineage>
</organism>
<evidence type="ECO:0000313" key="1">
    <source>
        <dbReference type="EMBL" id="KUK78634.1"/>
    </source>
</evidence>
<reference evidence="2" key="1">
    <citation type="journal article" date="2015" name="MBio">
        <title>Genome-Resolved Metagenomic Analysis Reveals Roles for Candidate Phyla and Other Microbial Community Members in Biogeochemical Transformations in Oil Reservoirs.</title>
        <authorList>
            <person name="Hu P."/>
            <person name="Tom L."/>
            <person name="Singh A."/>
            <person name="Thomas B.C."/>
            <person name="Baker B.J."/>
            <person name="Piceno Y.M."/>
            <person name="Andersen G.L."/>
            <person name="Banfield J.F."/>
        </authorList>
    </citation>
    <scope>NUCLEOTIDE SEQUENCE [LARGE SCALE GENOMIC DNA]</scope>
</reference>
<gene>
    <name evidence="1" type="ORF">XD94_1669</name>
</gene>
<dbReference type="SUPFAM" id="SSF141072">
    <property type="entry name" value="CalX-like"/>
    <property type="match status" value="1"/>
</dbReference>